<gene>
    <name evidence="1" type="ORF">O4H49_03380</name>
</gene>
<dbReference type="Proteomes" id="UP001069802">
    <property type="component" value="Unassembled WGS sequence"/>
</dbReference>
<protein>
    <submittedName>
        <fullName evidence="1">Uncharacterized protein</fullName>
    </submittedName>
</protein>
<name>A0ABT4LFE4_9PROT</name>
<comment type="caution">
    <text evidence="1">The sequence shown here is derived from an EMBL/GenBank/DDBJ whole genome shotgun (WGS) entry which is preliminary data.</text>
</comment>
<evidence type="ECO:0000313" key="2">
    <source>
        <dbReference type="Proteomes" id="UP001069802"/>
    </source>
</evidence>
<evidence type="ECO:0000313" key="1">
    <source>
        <dbReference type="EMBL" id="MCZ4279804.1"/>
    </source>
</evidence>
<proteinExistence type="predicted"/>
<organism evidence="1 2">
    <name type="scientific">Kiloniella laminariae</name>
    <dbReference type="NCBI Taxonomy" id="454162"/>
    <lineage>
        <taxon>Bacteria</taxon>
        <taxon>Pseudomonadati</taxon>
        <taxon>Pseudomonadota</taxon>
        <taxon>Alphaproteobacteria</taxon>
        <taxon>Rhodospirillales</taxon>
        <taxon>Kiloniellaceae</taxon>
        <taxon>Kiloniella</taxon>
    </lineage>
</organism>
<keyword evidence="2" id="KW-1185">Reference proteome</keyword>
<sequence length="49" mass="5741">MDKLTNAFLNRELIGIRHLAIGQANRKRIPDRFTVLGRQKNHREQDIDA</sequence>
<reference evidence="1" key="1">
    <citation type="submission" date="2022-12" db="EMBL/GenBank/DDBJ databases">
        <title>Bacterial isolates from different developmental stages of Nematostella vectensis.</title>
        <authorList>
            <person name="Fraune S."/>
        </authorList>
    </citation>
    <scope>NUCLEOTIDE SEQUENCE</scope>
    <source>
        <strain evidence="1">G21630-S1</strain>
    </source>
</reference>
<accession>A0ABT4LFE4</accession>
<dbReference type="RefSeq" id="WP_269422001.1">
    <property type="nucleotide sequence ID" value="NZ_JAPWGY010000001.1"/>
</dbReference>
<dbReference type="EMBL" id="JAPWGY010000001">
    <property type="protein sequence ID" value="MCZ4279804.1"/>
    <property type="molecule type" value="Genomic_DNA"/>
</dbReference>